<dbReference type="RefSeq" id="WP_172127449.1">
    <property type="nucleotide sequence ID" value="NZ_CP042652.1"/>
</dbReference>
<accession>A0A6M8EYE4</accession>
<reference evidence="1 2" key="1">
    <citation type="submission" date="2019-08" db="EMBL/GenBank/DDBJ databases">
        <title>Complete genome sequence of Arcobacter acticola.</title>
        <authorList>
            <person name="Miller W."/>
        </authorList>
    </citation>
    <scope>NUCLEOTIDE SEQUENCE [LARGE SCALE GENOMIC DNA]</scope>
    <source>
        <strain evidence="1 2">KCTC 52212</strain>
    </source>
</reference>
<proteinExistence type="predicted"/>
<dbReference type="EMBL" id="CP042652">
    <property type="protein sequence ID" value="QKE29585.1"/>
    <property type="molecule type" value="Genomic_DNA"/>
</dbReference>
<evidence type="ECO:0000313" key="2">
    <source>
        <dbReference type="Proteomes" id="UP000503483"/>
    </source>
</evidence>
<evidence type="ECO:0000313" key="1">
    <source>
        <dbReference type="EMBL" id="QKE29585.1"/>
    </source>
</evidence>
<gene>
    <name evidence="1" type="ORF">AACT_2495</name>
</gene>
<dbReference type="Proteomes" id="UP000503483">
    <property type="component" value="Chromosome"/>
</dbReference>
<keyword evidence="2" id="KW-1185">Reference proteome</keyword>
<sequence length="103" mass="12240">MTTIDIGTLSNNDLIHNHKVFKKNRRLETLRLYNFHLERSNKISFEKYKKGVVSLKILIDNNWDKLIAVTSSNTKKEEESSLIFLVQKFEQETTSTEKRKLRR</sequence>
<dbReference type="AlphaFoldDB" id="A0A6M8EYE4"/>
<organism evidence="1 2">
    <name type="scientific">Arcobacter acticola</name>
    <dbReference type="NCBI Taxonomy" id="1849015"/>
    <lineage>
        <taxon>Bacteria</taxon>
        <taxon>Pseudomonadati</taxon>
        <taxon>Campylobacterota</taxon>
        <taxon>Epsilonproteobacteria</taxon>
        <taxon>Campylobacterales</taxon>
        <taxon>Arcobacteraceae</taxon>
        <taxon>Arcobacter</taxon>
    </lineage>
</organism>
<dbReference type="KEGG" id="paco:AACT_2495"/>
<protein>
    <submittedName>
        <fullName evidence="1">Uncharacterized protein</fullName>
    </submittedName>
</protein>
<name>A0A6M8EYE4_9BACT</name>